<evidence type="ECO:0000256" key="1">
    <source>
        <dbReference type="SAM" id="Phobius"/>
    </source>
</evidence>
<feature type="transmembrane region" description="Helical" evidence="1">
    <location>
        <begin position="80"/>
        <end position="98"/>
    </location>
</feature>
<proteinExistence type="predicted"/>
<evidence type="ECO:0000313" key="3">
    <source>
        <dbReference type="Proteomes" id="UP000237104"/>
    </source>
</evidence>
<comment type="caution">
    <text evidence="2">The sequence shown here is derived from an EMBL/GenBank/DDBJ whole genome shotgun (WGS) entry which is preliminary data.</text>
</comment>
<keyword evidence="1" id="KW-0812">Transmembrane</keyword>
<accession>A0A2S3Z7N1</accession>
<organism evidence="2 3">
    <name type="scientific">Cryobacterium zongtaii</name>
    <dbReference type="NCBI Taxonomy" id="1259217"/>
    <lineage>
        <taxon>Bacteria</taxon>
        <taxon>Bacillati</taxon>
        <taxon>Actinomycetota</taxon>
        <taxon>Actinomycetes</taxon>
        <taxon>Micrococcales</taxon>
        <taxon>Microbacteriaceae</taxon>
        <taxon>Cryobacterium</taxon>
    </lineage>
</organism>
<dbReference type="EMBL" id="PPXF01000058">
    <property type="protein sequence ID" value="POH61554.1"/>
    <property type="molecule type" value="Genomic_DNA"/>
</dbReference>
<evidence type="ECO:0000313" key="2">
    <source>
        <dbReference type="EMBL" id="POH61554.1"/>
    </source>
</evidence>
<keyword evidence="1" id="KW-0472">Membrane</keyword>
<keyword evidence="1" id="KW-1133">Transmembrane helix</keyword>
<name>A0A2S3Z7N1_9MICO</name>
<dbReference type="AlphaFoldDB" id="A0A2S3Z7N1"/>
<dbReference type="Proteomes" id="UP000237104">
    <property type="component" value="Unassembled WGS sequence"/>
</dbReference>
<feature type="transmembrane region" description="Helical" evidence="1">
    <location>
        <begin position="12"/>
        <end position="32"/>
    </location>
</feature>
<gene>
    <name evidence="2" type="ORF">C3B59_13050</name>
</gene>
<sequence length="101" mass="10941">MIQRRSALHLLWAMPLVFVVSLPALAIARLSWCPWGGCRSWQGPYPADTGTAITACIVAAVAMTLVLALIPWLRPRTIRIALALLTGACWGLVIALIAHEL</sequence>
<reference evidence="2 3" key="1">
    <citation type="submission" date="2018-01" db="EMBL/GenBank/DDBJ databases">
        <title>Cryobacterium sp. nov., from glaciers in China.</title>
        <authorList>
            <person name="Liu Q."/>
            <person name="Xin Y.-H."/>
        </authorList>
    </citation>
    <scope>NUCLEOTIDE SEQUENCE [LARGE SCALE GENOMIC DNA]</scope>
    <source>
        <strain evidence="2 3">TMB1-8</strain>
    </source>
</reference>
<feature type="transmembrane region" description="Helical" evidence="1">
    <location>
        <begin position="52"/>
        <end position="73"/>
    </location>
</feature>
<protein>
    <submittedName>
        <fullName evidence="2">Uncharacterized protein</fullName>
    </submittedName>
</protein>